<keyword evidence="5" id="KW-1185">Reference proteome</keyword>
<dbReference type="CDD" id="cd02440">
    <property type="entry name" value="AdoMet_MTases"/>
    <property type="match status" value="1"/>
</dbReference>
<keyword evidence="1" id="KW-0489">Methyltransferase</keyword>
<comment type="caution">
    <text evidence="4">The sequence shown here is derived from an EMBL/GenBank/DDBJ whole genome shotgun (WGS) entry which is preliminary data.</text>
</comment>
<dbReference type="GO" id="GO:0008168">
    <property type="term" value="F:methyltransferase activity"/>
    <property type="evidence" value="ECO:0007669"/>
    <property type="project" value="UniProtKB-KW"/>
</dbReference>
<dbReference type="GO" id="GO:0032259">
    <property type="term" value="P:methylation"/>
    <property type="evidence" value="ECO:0007669"/>
    <property type="project" value="UniProtKB-KW"/>
</dbReference>
<keyword evidence="2" id="KW-0808">Transferase</keyword>
<protein>
    <recommendedName>
        <fullName evidence="3">Methyltransferase domain-containing protein</fullName>
    </recommendedName>
</protein>
<dbReference type="Pfam" id="PF13649">
    <property type="entry name" value="Methyltransf_25"/>
    <property type="match status" value="1"/>
</dbReference>
<dbReference type="InterPro" id="IPR029063">
    <property type="entry name" value="SAM-dependent_MTases_sf"/>
</dbReference>
<dbReference type="Gene3D" id="3.40.50.150">
    <property type="entry name" value="Vaccinia Virus protein VP39"/>
    <property type="match status" value="1"/>
</dbReference>
<dbReference type="OrthoDB" id="3647at2759"/>
<gene>
    <name evidence="4" type="ORF">E8E13_010385</name>
</gene>
<evidence type="ECO:0000256" key="2">
    <source>
        <dbReference type="ARBA" id="ARBA00022679"/>
    </source>
</evidence>
<dbReference type="PANTHER" id="PTHR43861:SF1">
    <property type="entry name" value="TRANS-ACONITATE 2-METHYLTRANSFERASE"/>
    <property type="match status" value="1"/>
</dbReference>
<dbReference type="PANTHER" id="PTHR43861">
    <property type="entry name" value="TRANS-ACONITATE 2-METHYLTRANSFERASE-RELATED"/>
    <property type="match status" value="1"/>
</dbReference>
<evidence type="ECO:0000313" key="4">
    <source>
        <dbReference type="EMBL" id="KAF3004425.1"/>
    </source>
</evidence>
<evidence type="ECO:0000256" key="1">
    <source>
        <dbReference type="ARBA" id="ARBA00022603"/>
    </source>
</evidence>
<dbReference type="EMBL" id="SWKU01000008">
    <property type="protein sequence ID" value="KAF3004425.1"/>
    <property type="molecule type" value="Genomic_DNA"/>
</dbReference>
<reference evidence="4" key="1">
    <citation type="submission" date="2019-04" db="EMBL/GenBank/DDBJ databases">
        <title>Sequencing of skin fungus with MAO and IRED activity.</title>
        <authorList>
            <person name="Marsaioli A.J."/>
            <person name="Bonatto J.M.C."/>
            <person name="Reis Junior O."/>
        </authorList>
    </citation>
    <scope>NUCLEOTIDE SEQUENCE</scope>
    <source>
        <strain evidence="4">30M1</strain>
    </source>
</reference>
<sequence length="257" mass="28207">MATASQVKTEYTKVAEAYEDFGSLPVGLLESQLIKKALGDVNGLVVLDLGGGSGIHARDAINAGAERVDIVDISPQMMKLAMEKEKVLGREDRIRVLEADVSKPLDHLKLGTYDVVMANWVFDHAGNLEMLEGMWRNVNQHLKPGGKFVSIRAGDPRGPALQGKYGMRFKDVKDVPGGATYTVQVPNEPPWDFEAASMEISFSGSFSMHEKYGLTNLCHVAYSSAHAVQSDPEFWKLFIEHPAFFVDLGYKANSMSA</sequence>
<feature type="domain" description="Methyltransferase" evidence="3">
    <location>
        <begin position="46"/>
        <end position="146"/>
    </location>
</feature>
<dbReference type="InterPro" id="IPR041698">
    <property type="entry name" value="Methyltransf_25"/>
</dbReference>
<accession>A0A9P4TFC8</accession>
<dbReference type="SUPFAM" id="SSF53335">
    <property type="entry name" value="S-adenosyl-L-methionine-dependent methyltransferases"/>
    <property type="match status" value="1"/>
</dbReference>
<name>A0A9P4TFC8_CURKU</name>
<proteinExistence type="predicted"/>
<evidence type="ECO:0000313" key="5">
    <source>
        <dbReference type="Proteomes" id="UP000801428"/>
    </source>
</evidence>
<evidence type="ECO:0000259" key="3">
    <source>
        <dbReference type="Pfam" id="PF13649"/>
    </source>
</evidence>
<dbReference type="AlphaFoldDB" id="A0A9P4TFC8"/>
<dbReference type="Proteomes" id="UP000801428">
    <property type="component" value="Unassembled WGS sequence"/>
</dbReference>
<organism evidence="4 5">
    <name type="scientific">Curvularia kusanoi</name>
    <name type="common">Cochliobolus kusanoi</name>
    <dbReference type="NCBI Taxonomy" id="90978"/>
    <lineage>
        <taxon>Eukaryota</taxon>
        <taxon>Fungi</taxon>
        <taxon>Dikarya</taxon>
        <taxon>Ascomycota</taxon>
        <taxon>Pezizomycotina</taxon>
        <taxon>Dothideomycetes</taxon>
        <taxon>Pleosporomycetidae</taxon>
        <taxon>Pleosporales</taxon>
        <taxon>Pleosporineae</taxon>
        <taxon>Pleosporaceae</taxon>
        <taxon>Curvularia</taxon>
    </lineage>
</organism>